<keyword evidence="2" id="KW-1185">Reference proteome</keyword>
<dbReference type="GO" id="GO:0008784">
    <property type="term" value="F:alanine racemase activity"/>
    <property type="evidence" value="ECO:0007669"/>
    <property type="project" value="UniProtKB-EC"/>
</dbReference>
<sequence length="385" mass="40153">MVRAGATPPDLPLLVPGAPAAVVDLAAFDANADDLVRRAGGRPIRVASKSLRCRALLERTLARPGFAGVMAYSLAEAIWLVRTGTSDDVFVAYPSADLAALRTVAADAALRRAITLAVDATEQLELWAGALGSGAGVRVAVDVDAGLRLGPLRIGARRSPVWTPSHAAAVARHAVARGFVVVGALFYDAQVAGVADASAAVRWVKRRSLAQLARRRTGIVAALREVAPLEFVNVGGTGSLDRFGADPVITEVAAGSGLYGPALFDGYDGFAPRAALWFATPVVRRPGRGLVTVFAGGYAASGAAGPDRLPRPASGLRLLGLEGAGEVQTPVRGRRARRLRVGDPVWFRPAKAGEVLERFDAVHLADAGRVVDVVPTYRGEGRNFG</sequence>
<dbReference type="InterPro" id="IPR042208">
    <property type="entry name" value="D-ser_dehydrat-like_sf"/>
</dbReference>
<reference evidence="1 2" key="1">
    <citation type="journal article" date="2023" name="Environ Microbiome">
        <title>A coral-associated actinobacterium mitigates coral bleaching under heat stress.</title>
        <authorList>
            <person name="Li J."/>
            <person name="Zou Y."/>
            <person name="Li Q."/>
            <person name="Zhang J."/>
            <person name="Bourne D.G."/>
            <person name="Lyu Y."/>
            <person name="Liu C."/>
            <person name="Zhang S."/>
        </authorList>
    </citation>
    <scope>NUCLEOTIDE SEQUENCE [LARGE SCALE GENOMIC DNA]</scope>
    <source>
        <strain evidence="1 2">SCSIO 13291</strain>
    </source>
</reference>
<dbReference type="InterPro" id="IPR051466">
    <property type="entry name" value="D-amino_acid_metab_enzyme"/>
</dbReference>
<gene>
    <name evidence="1" type="ORF">PCC79_05925</name>
</gene>
<keyword evidence="1" id="KW-0413">Isomerase</keyword>
<dbReference type="Gene3D" id="3.20.20.10">
    <property type="entry name" value="Alanine racemase"/>
    <property type="match status" value="1"/>
</dbReference>
<dbReference type="Proteomes" id="UP001434337">
    <property type="component" value="Chromosome"/>
</dbReference>
<name>A0ABZ3CC16_9ACTN</name>
<dbReference type="Gene3D" id="2.40.37.20">
    <property type="entry name" value="D-serine dehydratase-like domain"/>
    <property type="match status" value="1"/>
</dbReference>
<dbReference type="InterPro" id="IPR029066">
    <property type="entry name" value="PLP-binding_barrel"/>
</dbReference>
<dbReference type="SUPFAM" id="SSF51419">
    <property type="entry name" value="PLP-binding barrel"/>
    <property type="match status" value="1"/>
</dbReference>
<evidence type="ECO:0000313" key="2">
    <source>
        <dbReference type="Proteomes" id="UP001434337"/>
    </source>
</evidence>
<dbReference type="EMBL" id="CP115965">
    <property type="protein sequence ID" value="WZW99732.1"/>
    <property type="molecule type" value="Genomic_DNA"/>
</dbReference>
<protein>
    <submittedName>
        <fullName evidence="1">Alanine racemase</fullName>
        <ecNumber evidence="1">5.1.1.1</ecNumber>
    </submittedName>
</protein>
<dbReference type="PANTHER" id="PTHR28004">
    <property type="entry name" value="ZGC:162816-RELATED"/>
    <property type="match status" value="1"/>
</dbReference>
<dbReference type="EC" id="5.1.1.1" evidence="1"/>
<dbReference type="PANTHER" id="PTHR28004:SF2">
    <property type="entry name" value="D-SERINE DEHYDRATASE"/>
    <property type="match status" value="1"/>
</dbReference>
<organism evidence="1 2">
    <name type="scientific">Propioniciclava soli</name>
    <dbReference type="NCBI Taxonomy" id="2775081"/>
    <lineage>
        <taxon>Bacteria</taxon>
        <taxon>Bacillati</taxon>
        <taxon>Actinomycetota</taxon>
        <taxon>Actinomycetes</taxon>
        <taxon>Propionibacteriales</taxon>
        <taxon>Propionibacteriaceae</taxon>
        <taxon>Propioniciclava</taxon>
    </lineage>
</organism>
<accession>A0ABZ3CC16</accession>
<proteinExistence type="predicted"/>
<dbReference type="RefSeq" id="WP_232549724.1">
    <property type="nucleotide sequence ID" value="NZ_CP115965.1"/>
</dbReference>
<evidence type="ECO:0000313" key="1">
    <source>
        <dbReference type="EMBL" id="WZW99732.1"/>
    </source>
</evidence>